<dbReference type="Pfam" id="PF00753">
    <property type="entry name" value="Lactamase_B"/>
    <property type="match status" value="1"/>
</dbReference>
<comment type="caution">
    <text evidence="7">The sequence shown here is derived from an EMBL/GenBank/DDBJ whole genome shotgun (WGS) entry which is preliminary data.</text>
</comment>
<dbReference type="Gene3D" id="3.60.15.10">
    <property type="entry name" value="Ribonuclease Z/Hydroxyacylglutathione hydrolase-like"/>
    <property type="match status" value="1"/>
</dbReference>
<evidence type="ECO:0000259" key="6">
    <source>
        <dbReference type="SMART" id="SM00849"/>
    </source>
</evidence>
<dbReference type="SMART" id="SM00849">
    <property type="entry name" value="Lactamase_B"/>
    <property type="match status" value="1"/>
</dbReference>
<dbReference type="EMBL" id="BMNA01000012">
    <property type="protein sequence ID" value="GGM14108.1"/>
    <property type="molecule type" value="Genomic_DNA"/>
</dbReference>
<dbReference type="GO" id="GO:0046872">
    <property type="term" value="F:metal ion binding"/>
    <property type="evidence" value="ECO:0007669"/>
    <property type="project" value="UniProtKB-KW"/>
</dbReference>
<feature type="compositionally biased region" description="Basic and acidic residues" evidence="5">
    <location>
        <begin position="218"/>
        <end position="228"/>
    </location>
</feature>
<protein>
    <submittedName>
        <fullName evidence="7">Hydrolase</fullName>
    </submittedName>
</protein>
<reference evidence="7" key="2">
    <citation type="submission" date="2020-09" db="EMBL/GenBank/DDBJ databases">
        <authorList>
            <person name="Sun Q."/>
            <person name="Zhou Y."/>
        </authorList>
    </citation>
    <scope>NUCLEOTIDE SEQUENCE</scope>
    <source>
        <strain evidence="7">CGMCC 4.7308</strain>
    </source>
</reference>
<evidence type="ECO:0000313" key="8">
    <source>
        <dbReference type="Proteomes" id="UP000655208"/>
    </source>
</evidence>
<organism evidence="7 8">
    <name type="scientific">Nakamurella endophytica</name>
    <dbReference type="NCBI Taxonomy" id="1748367"/>
    <lineage>
        <taxon>Bacteria</taxon>
        <taxon>Bacillati</taxon>
        <taxon>Actinomycetota</taxon>
        <taxon>Actinomycetes</taxon>
        <taxon>Nakamurellales</taxon>
        <taxon>Nakamurellaceae</taxon>
        <taxon>Nakamurella</taxon>
    </lineage>
</organism>
<evidence type="ECO:0000313" key="7">
    <source>
        <dbReference type="EMBL" id="GGM14108.1"/>
    </source>
</evidence>
<keyword evidence="2" id="KW-0479">Metal-binding</keyword>
<dbReference type="InterPro" id="IPR051453">
    <property type="entry name" value="MBL_Glyoxalase_II"/>
</dbReference>
<keyword evidence="3 7" id="KW-0378">Hydrolase</keyword>
<feature type="region of interest" description="Disordered" evidence="5">
    <location>
        <begin position="204"/>
        <end position="228"/>
    </location>
</feature>
<dbReference type="CDD" id="cd06262">
    <property type="entry name" value="metallo-hydrolase-like_MBL-fold"/>
    <property type="match status" value="1"/>
</dbReference>
<evidence type="ECO:0000256" key="3">
    <source>
        <dbReference type="ARBA" id="ARBA00022801"/>
    </source>
</evidence>
<comment type="cofactor">
    <cofactor evidence="1">
        <name>Zn(2+)</name>
        <dbReference type="ChEBI" id="CHEBI:29105"/>
    </cofactor>
</comment>
<dbReference type="InterPro" id="IPR001279">
    <property type="entry name" value="Metallo-B-lactamas"/>
</dbReference>
<dbReference type="Proteomes" id="UP000655208">
    <property type="component" value="Unassembled WGS sequence"/>
</dbReference>
<sequence length="228" mass="23434">MARPGADYGVAVLIAGFPAGAFQANCYVVARAAGGPCLVVDPGQDAAARVREMLSAHRLRPAAVLLTHGHLDHVASAAELCRAADVAAHLHPGDDTMLDDPLGALSPDLRHLFAGLDVSDLRPPEVRPLDADLEVAGMSVAVDHTPGHTPGSVVLRLAADGDRPEILFTGDTLFAGSVGRTDLPGGSAAELTRSLQVLAGRPEGAVVLPGHGPTTTIGDERRGNPSLR</sequence>
<dbReference type="PANTHER" id="PTHR46233">
    <property type="entry name" value="HYDROXYACYLGLUTATHIONE HYDROLASE GLOC"/>
    <property type="match status" value="1"/>
</dbReference>
<dbReference type="InterPro" id="IPR036866">
    <property type="entry name" value="RibonucZ/Hydroxyglut_hydro"/>
</dbReference>
<accession>A0A917T8A4</accession>
<feature type="domain" description="Metallo-beta-lactamase" evidence="6">
    <location>
        <begin position="23"/>
        <end position="211"/>
    </location>
</feature>
<dbReference type="PANTHER" id="PTHR46233:SF3">
    <property type="entry name" value="HYDROXYACYLGLUTATHIONE HYDROLASE GLOC"/>
    <property type="match status" value="1"/>
</dbReference>
<dbReference type="AlphaFoldDB" id="A0A917T8A4"/>
<gene>
    <name evidence="7" type="ORF">GCM10011594_37650</name>
</gene>
<evidence type="ECO:0000256" key="5">
    <source>
        <dbReference type="SAM" id="MobiDB-lite"/>
    </source>
</evidence>
<evidence type="ECO:0000256" key="1">
    <source>
        <dbReference type="ARBA" id="ARBA00001947"/>
    </source>
</evidence>
<dbReference type="SUPFAM" id="SSF56281">
    <property type="entry name" value="Metallo-hydrolase/oxidoreductase"/>
    <property type="match status" value="1"/>
</dbReference>
<dbReference type="GO" id="GO:0016787">
    <property type="term" value="F:hydrolase activity"/>
    <property type="evidence" value="ECO:0007669"/>
    <property type="project" value="UniProtKB-KW"/>
</dbReference>
<proteinExistence type="predicted"/>
<keyword evidence="4" id="KW-0862">Zinc</keyword>
<evidence type="ECO:0000256" key="4">
    <source>
        <dbReference type="ARBA" id="ARBA00022833"/>
    </source>
</evidence>
<keyword evidence="8" id="KW-1185">Reference proteome</keyword>
<name>A0A917T8A4_9ACTN</name>
<evidence type="ECO:0000256" key="2">
    <source>
        <dbReference type="ARBA" id="ARBA00022723"/>
    </source>
</evidence>
<reference evidence="7" key="1">
    <citation type="journal article" date="2014" name="Int. J. Syst. Evol. Microbiol.">
        <title>Complete genome sequence of Corynebacterium casei LMG S-19264T (=DSM 44701T), isolated from a smear-ripened cheese.</title>
        <authorList>
            <consortium name="US DOE Joint Genome Institute (JGI-PGF)"/>
            <person name="Walter F."/>
            <person name="Albersmeier A."/>
            <person name="Kalinowski J."/>
            <person name="Ruckert C."/>
        </authorList>
    </citation>
    <scope>NUCLEOTIDE SEQUENCE</scope>
    <source>
        <strain evidence="7">CGMCC 4.7308</strain>
    </source>
</reference>